<organism evidence="1 2">
    <name type="scientific">Zarconia navalis LEGE 11467</name>
    <dbReference type="NCBI Taxonomy" id="1828826"/>
    <lineage>
        <taxon>Bacteria</taxon>
        <taxon>Bacillati</taxon>
        <taxon>Cyanobacteriota</taxon>
        <taxon>Cyanophyceae</taxon>
        <taxon>Oscillatoriophycideae</taxon>
        <taxon>Oscillatoriales</taxon>
        <taxon>Oscillatoriales incertae sedis</taxon>
        <taxon>Zarconia</taxon>
        <taxon>Zarconia navalis</taxon>
    </lineage>
</organism>
<reference evidence="1" key="1">
    <citation type="submission" date="2020-10" db="EMBL/GenBank/DDBJ databases">
        <authorList>
            <person name="Castelo-Branco R."/>
            <person name="Eusebio N."/>
            <person name="Adriana R."/>
            <person name="Vieira A."/>
            <person name="Brugerolle De Fraissinette N."/>
            <person name="Rezende De Castro R."/>
            <person name="Schneider M.P."/>
            <person name="Vasconcelos V."/>
            <person name="Leao P.N."/>
        </authorList>
    </citation>
    <scope>NUCLEOTIDE SEQUENCE</scope>
    <source>
        <strain evidence="1">LEGE 11467</strain>
    </source>
</reference>
<name>A0A928Z8Z1_9CYAN</name>
<sequence length="115" mass="13234">MARYTGLFTIATSLPKLRNQLAEVLESCNLDIIYETEDYMMAREVPGRVTFAKLVSVEVLIDRPIESIEEVRMRFVVKNEELPLQKDNHCAVMFETVKQAISNSDRWQLLENIAG</sequence>
<comment type="caution">
    <text evidence="1">The sequence shown here is derived from an EMBL/GenBank/DDBJ whole genome shotgun (WGS) entry which is preliminary data.</text>
</comment>
<gene>
    <name evidence="1" type="ORF">IQ235_10375</name>
</gene>
<evidence type="ECO:0000313" key="1">
    <source>
        <dbReference type="EMBL" id="MBE9041183.1"/>
    </source>
</evidence>
<accession>A0A928Z8Z1</accession>
<dbReference type="EMBL" id="JADEXN010000161">
    <property type="protein sequence ID" value="MBE9041183.1"/>
    <property type="molecule type" value="Genomic_DNA"/>
</dbReference>
<protein>
    <submittedName>
        <fullName evidence="1">Uncharacterized protein</fullName>
    </submittedName>
</protein>
<proteinExistence type="predicted"/>
<dbReference type="Proteomes" id="UP000621799">
    <property type="component" value="Unassembled WGS sequence"/>
</dbReference>
<dbReference type="RefSeq" id="WP_264321409.1">
    <property type="nucleotide sequence ID" value="NZ_JADEXN010000161.1"/>
</dbReference>
<evidence type="ECO:0000313" key="2">
    <source>
        <dbReference type="Proteomes" id="UP000621799"/>
    </source>
</evidence>
<keyword evidence="2" id="KW-1185">Reference proteome</keyword>
<dbReference type="AlphaFoldDB" id="A0A928Z8Z1"/>